<dbReference type="OrthoDB" id="9810913at2"/>
<keyword evidence="7" id="KW-1185">Reference proteome</keyword>
<dbReference type="PIRSF" id="PIRSF000390">
    <property type="entry name" value="PLP_StrS"/>
    <property type="match status" value="1"/>
</dbReference>
<dbReference type="AlphaFoldDB" id="A0A2N5H6H6"/>
<dbReference type="PANTHER" id="PTHR30244">
    <property type="entry name" value="TRANSAMINASE"/>
    <property type="match status" value="1"/>
</dbReference>
<accession>A0A2N5H6H6</accession>
<keyword evidence="6" id="KW-0032">Aminotransferase</keyword>
<comment type="caution">
    <text evidence="6">The sequence shown here is derived from an EMBL/GenBank/DDBJ whole genome shotgun (WGS) entry which is preliminary data.</text>
</comment>
<feature type="modified residue" description="N6-(pyridoxal phosphate)lysine" evidence="4">
    <location>
        <position position="183"/>
    </location>
</feature>
<dbReference type="Proteomes" id="UP000234950">
    <property type="component" value="Unassembled WGS sequence"/>
</dbReference>
<dbReference type="SUPFAM" id="SSF53383">
    <property type="entry name" value="PLP-dependent transferases"/>
    <property type="match status" value="1"/>
</dbReference>
<evidence type="ECO:0000313" key="6">
    <source>
        <dbReference type="EMBL" id="PLS01106.1"/>
    </source>
</evidence>
<evidence type="ECO:0000313" key="7">
    <source>
        <dbReference type="Proteomes" id="UP000234950"/>
    </source>
</evidence>
<dbReference type="CDD" id="cd00616">
    <property type="entry name" value="AHBA_syn"/>
    <property type="match status" value="1"/>
</dbReference>
<gene>
    <name evidence="6" type="ORF">CVD27_27380</name>
</gene>
<dbReference type="InterPro" id="IPR015424">
    <property type="entry name" value="PyrdxlP-dep_Trfase"/>
</dbReference>
<organism evidence="6 7">
    <name type="scientific">Neobacillus cucumis</name>
    <dbReference type="NCBI Taxonomy" id="1740721"/>
    <lineage>
        <taxon>Bacteria</taxon>
        <taxon>Bacillati</taxon>
        <taxon>Bacillota</taxon>
        <taxon>Bacilli</taxon>
        <taxon>Bacillales</taxon>
        <taxon>Bacillaceae</taxon>
        <taxon>Neobacillus</taxon>
    </lineage>
</organism>
<dbReference type="InterPro" id="IPR000653">
    <property type="entry name" value="DegT/StrS_aminotransferase"/>
</dbReference>
<evidence type="ECO:0000256" key="3">
    <source>
        <dbReference type="PIRSR" id="PIRSR000390-1"/>
    </source>
</evidence>
<dbReference type="GO" id="GO:0000271">
    <property type="term" value="P:polysaccharide biosynthetic process"/>
    <property type="evidence" value="ECO:0007669"/>
    <property type="project" value="TreeGrafter"/>
</dbReference>
<dbReference type="RefSeq" id="WP_101652386.1">
    <property type="nucleotide sequence ID" value="NZ_PGVE01000107.1"/>
</dbReference>
<dbReference type="GO" id="GO:0030170">
    <property type="term" value="F:pyridoxal phosphate binding"/>
    <property type="evidence" value="ECO:0007669"/>
    <property type="project" value="TreeGrafter"/>
</dbReference>
<dbReference type="EMBL" id="PGVE01000107">
    <property type="protein sequence ID" value="PLS01106.1"/>
    <property type="molecule type" value="Genomic_DNA"/>
</dbReference>
<dbReference type="PANTHER" id="PTHR30244:SF9">
    <property type="entry name" value="PROTEIN RV3402C"/>
    <property type="match status" value="1"/>
</dbReference>
<proteinExistence type="inferred from homology"/>
<keyword evidence="1 4" id="KW-0663">Pyridoxal phosphate</keyword>
<sequence>MKPIQVTRSSMPAFEEYMEEIKVLWESHWLTNMGEKHKLLEAELTHYLNTPNVTLFTNGHTALECAIAALNLTGEVITTPFTFASTTHAIVRNGLKPVFCDINENDYTLDVNKLEMLITDQTSAIIPVHVYGNICNVNEIERIAKKFNLKVIYDAAHAFGITVNGEGVANFGDASMFSFHATKVFNTIEGGAVTFRNPNLRKVLNDLKNFGITGPESVEYVGGNAKMNEFQAAMGICNLRHIDDEIMKRKAVVRRYRENLSGIKGIKLCQIQLGVKSNNSYFPVVFEDYKLNRDEIYELLKEHHIIARKYFYPLTNSIDCYKDRFNSNDTPVAKYIAERVLTLPLYADLALEDVDRICEIIIECQPNKKEYLIIPNELGRTVSNKIIINS</sequence>
<reference evidence="6 7" key="1">
    <citation type="submission" date="2017-11" db="EMBL/GenBank/DDBJ databases">
        <title>Comparitive Functional Genomics of Dry Heat Resistant strains isolated from the Viking Spacecraft.</title>
        <authorList>
            <person name="Seuylemezian A."/>
            <person name="Cooper K."/>
            <person name="Vaishampayan P."/>
        </authorList>
    </citation>
    <scope>NUCLEOTIDE SEQUENCE [LARGE SCALE GENOMIC DNA]</scope>
    <source>
        <strain evidence="6 7">V32-6</strain>
    </source>
</reference>
<comment type="similarity">
    <text evidence="2 5">Belongs to the DegT/DnrJ/EryC1 family.</text>
</comment>
<name>A0A2N5H6H6_9BACI</name>
<dbReference type="Gene3D" id="3.40.640.10">
    <property type="entry name" value="Type I PLP-dependent aspartate aminotransferase-like (Major domain)"/>
    <property type="match status" value="1"/>
</dbReference>
<protein>
    <submittedName>
        <fullName evidence="6">Aminotransferase</fullName>
    </submittedName>
</protein>
<dbReference type="InterPro" id="IPR015421">
    <property type="entry name" value="PyrdxlP-dep_Trfase_major"/>
</dbReference>
<evidence type="ECO:0000256" key="1">
    <source>
        <dbReference type="ARBA" id="ARBA00022898"/>
    </source>
</evidence>
<dbReference type="GO" id="GO:0008483">
    <property type="term" value="F:transaminase activity"/>
    <property type="evidence" value="ECO:0007669"/>
    <property type="project" value="UniProtKB-KW"/>
</dbReference>
<feature type="active site" description="Proton acceptor" evidence="3">
    <location>
        <position position="183"/>
    </location>
</feature>
<evidence type="ECO:0000256" key="4">
    <source>
        <dbReference type="PIRSR" id="PIRSR000390-2"/>
    </source>
</evidence>
<evidence type="ECO:0000256" key="2">
    <source>
        <dbReference type="ARBA" id="ARBA00037999"/>
    </source>
</evidence>
<keyword evidence="6" id="KW-0808">Transferase</keyword>
<evidence type="ECO:0000256" key="5">
    <source>
        <dbReference type="RuleBase" id="RU004508"/>
    </source>
</evidence>
<dbReference type="Pfam" id="PF01041">
    <property type="entry name" value="DegT_DnrJ_EryC1"/>
    <property type="match status" value="1"/>
</dbReference>